<dbReference type="GO" id="GO:0060259">
    <property type="term" value="P:regulation of feeding behavior"/>
    <property type="evidence" value="ECO:0007669"/>
    <property type="project" value="Ensembl"/>
</dbReference>
<dbReference type="GO" id="GO:0007218">
    <property type="term" value="P:neuropeptide signaling pathway"/>
    <property type="evidence" value="ECO:0007669"/>
    <property type="project" value="UniProtKB-KW"/>
</dbReference>
<dbReference type="OMA" id="TGREMSW"/>
<evidence type="ECO:0000256" key="6">
    <source>
        <dbReference type="SAM" id="SignalP"/>
    </source>
</evidence>
<dbReference type="Pfam" id="PF11109">
    <property type="entry name" value="RFamide_26RFa"/>
    <property type="match status" value="1"/>
</dbReference>
<dbReference type="PANTHER" id="PTHR36476">
    <property type="entry name" value="OREXIGENIC NEUROPEPTIDE QRFP"/>
    <property type="match status" value="1"/>
</dbReference>
<accession>A0A3Q7TVV9</accession>
<evidence type="ECO:0000256" key="1">
    <source>
        <dbReference type="ARBA" id="ARBA00004613"/>
    </source>
</evidence>
<keyword evidence="6" id="KW-0732">Signal</keyword>
<protein>
    <submittedName>
        <fullName evidence="8">Orexigenic neuropeptide QRFP</fullName>
    </submittedName>
</protein>
<dbReference type="GO" id="GO:0031854">
    <property type="term" value="F:orexigenic neuropeptide QRFP receptor binding"/>
    <property type="evidence" value="ECO:0007669"/>
    <property type="project" value="Ensembl"/>
</dbReference>
<dbReference type="AlphaFoldDB" id="A0A3Q7TVV9"/>
<dbReference type="GO" id="GO:0005576">
    <property type="term" value="C:extracellular region"/>
    <property type="evidence" value="ECO:0007669"/>
    <property type="project" value="UniProtKB-SubCell"/>
</dbReference>
<reference evidence="8" key="3">
    <citation type="submission" date="2025-08" db="UniProtKB">
        <authorList>
            <consortium name="RefSeq"/>
        </authorList>
    </citation>
    <scope>IDENTIFICATION</scope>
    <source>
        <tissue evidence="8">Cell line</tissue>
    </source>
</reference>
<dbReference type="GO" id="GO:0007626">
    <property type="term" value="P:locomotory behavior"/>
    <property type="evidence" value="ECO:0007669"/>
    <property type="project" value="Ensembl"/>
</dbReference>
<evidence type="ECO:0000256" key="3">
    <source>
        <dbReference type="ARBA" id="ARBA00022525"/>
    </source>
</evidence>
<evidence type="ECO:0000256" key="5">
    <source>
        <dbReference type="ARBA" id="ARBA00023320"/>
    </source>
</evidence>
<organism evidence="7 8">
    <name type="scientific">Vulpes vulpes</name>
    <name type="common">Red fox</name>
    <dbReference type="NCBI Taxonomy" id="9627"/>
    <lineage>
        <taxon>Eukaryota</taxon>
        <taxon>Metazoa</taxon>
        <taxon>Chordata</taxon>
        <taxon>Craniata</taxon>
        <taxon>Vertebrata</taxon>
        <taxon>Euteleostomi</taxon>
        <taxon>Mammalia</taxon>
        <taxon>Eutheria</taxon>
        <taxon>Laurasiatheria</taxon>
        <taxon>Carnivora</taxon>
        <taxon>Caniformia</taxon>
        <taxon>Canidae</taxon>
        <taxon>Vulpes</taxon>
    </lineage>
</organism>
<comment type="similarity">
    <text evidence="2">Belongs to the RFamide neuropeptide family.</text>
</comment>
<dbReference type="InterPro" id="IPR024565">
    <property type="entry name" value="P518"/>
</dbReference>
<sequence length="136" mass="14759">MISPRSLSCLVLLPLGACFPLLDTEEPVAAMSGVGGEMSWANLPGGHRAPLRRASSRWLRAPHPHGLLDMAKELQMSGRQRAGCRFRFGRQDDGSEATGFLPADGEKANSPLGTLAEELSSYSRKKGGFSFRFGRR</sequence>
<dbReference type="GO" id="GO:0045777">
    <property type="term" value="P:positive regulation of blood pressure"/>
    <property type="evidence" value="ECO:0007669"/>
    <property type="project" value="Ensembl"/>
</dbReference>
<dbReference type="CTD" id="347148"/>
<proteinExistence type="inferred from homology"/>
<feature type="signal peptide" evidence="6">
    <location>
        <begin position="1"/>
        <end position="24"/>
    </location>
</feature>
<dbReference type="GeneID" id="112928023"/>
<reference key="1">
    <citation type="submission" date="2019-01" db="UniProtKB">
        <authorList>
            <consortium name="RefSeq"/>
        </authorList>
    </citation>
    <scope>IDENTIFICATION</scope>
</reference>
<keyword evidence="5 8" id="KW-0527">Neuropeptide</keyword>
<evidence type="ECO:0000313" key="7">
    <source>
        <dbReference type="Proteomes" id="UP001652641"/>
    </source>
</evidence>
<evidence type="ECO:0000313" key="8">
    <source>
        <dbReference type="RefSeq" id="XP_025865377.1"/>
    </source>
</evidence>
<dbReference type="Proteomes" id="UP001652641">
    <property type="component" value="Chromosome 2"/>
</dbReference>
<dbReference type="PANTHER" id="PTHR36476:SF1">
    <property type="entry name" value="OREXIGENIC NEUROPEPTIDE QRFP"/>
    <property type="match status" value="1"/>
</dbReference>
<dbReference type="GO" id="GO:0007625">
    <property type="term" value="P:grooming behavior"/>
    <property type="evidence" value="ECO:0007669"/>
    <property type="project" value="Ensembl"/>
</dbReference>
<evidence type="ECO:0000256" key="4">
    <source>
        <dbReference type="ARBA" id="ARBA00022815"/>
    </source>
</evidence>
<reference evidence="7" key="2">
    <citation type="submission" date="2025-05" db="UniProtKB">
        <authorList>
            <consortium name="RefSeq"/>
        </authorList>
    </citation>
    <scope>NUCLEOTIDE SEQUENCE [LARGE SCALE GENOMIC DNA]</scope>
</reference>
<dbReference type="GO" id="GO:0005184">
    <property type="term" value="F:neuropeptide hormone activity"/>
    <property type="evidence" value="ECO:0007669"/>
    <property type="project" value="Ensembl"/>
</dbReference>
<name>A0A3Q7TVV9_VULVU</name>
<keyword evidence="4" id="KW-0027">Amidation</keyword>
<keyword evidence="3" id="KW-0964">Secreted</keyword>
<dbReference type="RefSeq" id="XP_025865377.1">
    <property type="nucleotide sequence ID" value="XM_026009592.2"/>
</dbReference>
<dbReference type="STRING" id="9627.ENSVVUP00000038813"/>
<keyword evidence="7" id="KW-1185">Reference proteome</keyword>
<feature type="chain" id="PRO_5018577187" evidence="6">
    <location>
        <begin position="25"/>
        <end position="136"/>
    </location>
</feature>
<evidence type="ECO:0000256" key="2">
    <source>
        <dbReference type="ARBA" id="ARBA00005516"/>
    </source>
</evidence>
<dbReference type="KEGG" id="vvp:112928023"/>
<gene>
    <name evidence="8" type="primary">QRFP</name>
</gene>
<comment type="subcellular location">
    <subcellularLocation>
        <location evidence="1">Secreted</location>
    </subcellularLocation>
</comment>